<evidence type="ECO:0000259" key="10">
    <source>
        <dbReference type="Pfam" id="PF04324"/>
    </source>
</evidence>
<dbReference type="Pfam" id="PF04324">
    <property type="entry name" value="Fer2_BFD"/>
    <property type="match status" value="1"/>
</dbReference>
<reference evidence="11 12" key="1">
    <citation type="submission" date="2024-06" db="EMBL/GenBank/DDBJ databases">
        <authorList>
            <person name="Li F."/>
        </authorList>
    </citation>
    <scope>NUCLEOTIDE SEQUENCE [LARGE SCALE GENOMIC DNA]</scope>
    <source>
        <strain evidence="11 12">GXAS 311</strain>
    </source>
</reference>
<keyword evidence="6" id="KW-0411">Iron-sulfur</keyword>
<proteinExistence type="inferred from homology"/>
<keyword evidence="4" id="KW-0249">Electron transport</keyword>
<evidence type="ECO:0000256" key="9">
    <source>
        <dbReference type="ARBA" id="ARBA00046332"/>
    </source>
</evidence>
<dbReference type="PANTHER" id="PTHR37424:SF1">
    <property type="entry name" value="BACTERIOFERRITIN-ASSOCIATED FERREDOXIN"/>
    <property type="match status" value="1"/>
</dbReference>
<evidence type="ECO:0000256" key="6">
    <source>
        <dbReference type="ARBA" id="ARBA00023014"/>
    </source>
</evidence>
<feature type="domain" description="BFD-like [2Fe-2S]-binding" evidence="10">
    <location>
        <begin position="2"/>
        <end position="51"/>
    </location>
</feature>
<sequence length="86" mass="9338">MYVCICNAVTDSQIKEAMHNGLTTFAEIQHHLGVGNCCGRCVDSAKAIVNEFSAQNQLTTQNQVINSGVQKFIPQFTTDSCDPVMA</sequence>
<keyword evidence="2" id="KW-0001">2Fe-2S</keyword>
<comment type="cofactor">
    <cofactor evidence="7">
        <name>[2Fe-2S] cluster</name>
        <dbReference type="ChEBI" id="CHEBI:190135"/>
    </cofactor>
</comment>
<organism evidence="11 12">
    <name type="scientific">Aliikangiella maris</name>
    <dbReference type="NCBI Taxonomy" id="3162458"/>
    <lineage>
        <taxon>Bacteria</taxon>
        <taxon>Pseudomonadati</taxon>
        <taxon>Pseudomonadota</taxon>
        <taxon>Gammaproteobacteria</taxon>
        <taxon>Oceanospirillales</taxon>
        <taxon>Pleioneaceae</taxon>
        <taxon>Aliikangiella</taxon>
    </lineage>
</organism>
<dbReference type="PANTHER" id="PTHR37424">
    <property type="entry name" value="BACTERIOFERRITIN-ASSOCIATED FERREDOXIN"/>
    <property type="match status" value="1"/>
</dbReference>
<evidence type="ECO:0000256" key="1">
    <source>
        <dbReference type="ARBA" id="ARBA00022448"/>
    </source>
</evidence>
<evidence type="ECO:0000256" key="3">
    <source>
        <dbReference type="ARBA" id="ARBA00022723"/>
    </source>
</evidence>
<dbReference type="InterPro" id="IPR007419">
    <property type="entry name" value="BFD-like_2Fe2S-bd_dom"/>
</dbReference>
<keyword evidence="5" id="KW-0408">Iron</keyword>
<dbReference type="RefSeq" id="WP_353896046.1">
    <property type="nucleotide sequence ID" value="NZ_JBEVCJ010000010.1"/>
</dbReference>
<evidence type="ECO:0000313" key="11">
    <source>
        <dbReference type="EMBL" id="MET1255460.1"/>
    </source>
</evidence>
<evidence type="ECO:0000256" key="5">
    <source>
        <dbReference type="ARBA" id="ARBA00023004"/>
    </source>
</evidence>
<comment type="similarity">
    <text evidence="9">Belongs to the Bfd family.</text>
</comment>
<gene>
    <name evidence="11" type="ORF">ABVT43_10010</name>
</gene>
<keyword evidence="3" id="KW-0479">Metal-binding</keyword>
<evidence type="ECO:0000256" key="7">
    <source>
        <dbReference type="ARBA" id="ARBA00034078"/>
    </source>
</evidence>
<dbReference type="InterPro" id="IPR041854">
    <property type="entry name" value="BFD-like_2Fe2S-bd_dom_sf"/>
</dbReference>
<keyword evidence="1" id="KW-0813">Transport</keyword>
<accession>A0ABV2BU74</accession>
<evidence type="ECO:0000313" key="12">
    <source>
        <dbReference type="Proteomes" id="UP001548189"/>
    </source>
</evidence>
<evidence type="ECO:0000256" key="2">
    <source>
        <dbReference type="ARBA" id="ARBA00022714"/>
    </source>
</evidence>
<evidence type="ECO:0000256" key="4">
    <source>
        <dbReference type="ARBA" id="ARBA00022982"/>
    </source>
</evidence>
<name>A0ABV2BU74_9GAMM</name>
<keyword evidence="12" id="KW-1185">Reference proteome</keyword>
<protein>
    <recommendedName>
        <fullName evidence="8">Bacterioferritin-associated ferredoxin</fullName>
    </recommendedName>
</protein>
<dbReference type="Proteomes" id="UP001548189">
    <property type="component" value="Unassembled WGS sequence"/>
</dbReference>
<dbReference type="Gene3D" id="1.10.10.1100">
    <property type="entry name" value="BFD-like [2Fe-2S]-binding domain"/>
    <property type="match status" value="1"/>
</dbReference>
<dbReference type="EMBL" id="JBEVCJ010000010">
    <property type="protein sequence ID" value="MET1255460.1"/>
    <property type="molecule type" value="Genomic_DNA"/>
</dbReference>
<dbReference type="InterPro" id="IPR052371">
    <property type="entry name" value="BFD-associated_ferredoxin"/>
</dbReference>
<evidence type="ECO:0000256" key="8">
    <source>
        <dbReference type="ARBA" id="ARBA00039386"/>
    </source>
</evidence>
<comment type="caution">
    <text evidence="11">The sequence shown here is derived from an EMBL/GenBank/DDBJ whole genome shotgun (WGS) entry which is preliminary data.</text>
</comment>